<name>A0AAN0J3R8_AMPQE</name>
<dbReference type="InterPro" id="IPR003595">
    <property type="entry name" value="Tyr_Pase_cat"/>
</dbReference>
<feature type="domain" description="Fibronectin type-III" evidence="14">
    <location>
        <begin position="985"/>
        <end position="1084"/>
    </location>
</feature>
<feature type="signal peptide" evidence="10">
    <location>
        <begin position="1"/>
        <end position="29"/>
    </location>
</feature>
<comment type="subcellular location">
    <subcellularLocation>
        <location evidence="1">Membrane</location>
        <topology evidence="1">Single-pass membrane protein</topology>
    </subcellularLocation>
</comment>
<feature type="chain" id="PRO_5042865770" description="protein-tyrosine-phosphatase" evidence="10">
    <location>
        <begin position="30"/>
        <end position="1739"/>
    </location>
</feature>
<evidence type="ECO:0000256" key="6">
    <source>
        <dbReference type="ARBA" id="ARBA00023136"/>
    </source>
</evidence>
<feature type="compositionally biased region" description="Polar residues" evidence="8">
    <location>
        <begin position="965"/>
        <end position="978"/>
    </location>
</feature>
<dbReference type="InterPro" id="IPR029021">
    <property type="entry name" value="Prot-tyrosine_phosphatase-like"/>
</dbReference>
<dbReference type="GO" id="GO:0016020">
    <property type="term" value="C:membrane"/>
    <property type="evidence" value="ECO:0007669"/>
    <property type="project" value="UniProtKB-SubCell"/>
</dbReference>
<evidence type="ECO:0000256" key="7">
    <source>
        <dbReference type="ARBA" id="ARBA00051722"/>
    </source>
</evidence>
<feature type="region of interest" description="Disordered" evidence="8">
    <location>
        <begin position="965"/>
        <end position="985"/>
    </location>
</feature>
<protein>
    <recommendedName>
        <fullName evidence="2">protein-tyrosine-phosphatase</fullName>
        <ecNumber evidence="2">3.1.3.48</ecNumber>
    </recommendedName>
</protein>
<dbReference type="SMART" id="SM00409">
    <property type="entry name" value="IG"/>
    <property type="match status" value="5"/>
</dbReference>
<dbReference type="PANTHER" id="PTHR19134:SF531">
    <property type="entry name" value="TYROSINE-PROTEIN PHOSPHATASE LAR"/>
    <property type="match status" value="1"/>
</dbReference>
<keyword evidence="3 10" id="KW-0732">Signal</keyword>
<dbReference type="PANTHER" id="PTHR19134">
    <property type="entry name" value="RECEPTOR-TYPE TYROSINE-PROTEIN PHOSPHATASE"/>
    <property type="match status" value="1"/>
</dbReference>
<dbReference type="Pfam" id="PF00102">
    <property type="entry name" value="Y_phosphatase"/>
    <property type="match status" value="2"/>
</dbReference>
<dbReference type="InterPro" id="IPR016130">
    <property type="entry name" value="Tyr_Pase_AS"/>
</dbReference>
<evidence type="ECO:0000256" key="4">
    <source>
        <dbReference type="ARBA" id="ARBA00022801"/>
    </source>
</evidence>
<organism evidence="15 16">
    <name type="scientific">Amphimedon queenslandica</name>
    <name type="common">Sponge</name>
    <dbReference type="NCBI Taxonomy" id="400682"/>
    <lineage>
        <taxon>Eukaryota</taxon>
        <taxon>Metazoa</taxon>
        <taxon>Porifera</taxon>
        <taxon>Demospongiae</taxon>
        <taxon>Heteroscleromorpha</taxon>
        <taxon>Haplosclerida</taxon>
        <taxon>Niphatidae</taxon>
        <taxon>Amphimedon</taxon>
    </lineage>
</organism>
<dbReference type="KEGG" id="aqu:100639530"/>
<dbReference type="InterPro" id="IPR013151">
    <property type="entry name" value="Immunoglobulin_dom"/>
</dbReference>
<feature type="domain" description="Tyrosine-protein phosphatase" evidence="11">
    <location>
        <begin position="1458"/>
        <end position="1729"/>
    </location>
</feature>
<dbReference type="InterPro" id="IPR007110">
    <property type="entry name" value="Ig-like_dom"/>
</dbReference>
<dbReference type="PROSITE" id="PS50056">
    <property type="entry name" value="TYR_PHOSPHATASE_2"/>
    <property type="match status" value="2"/>
</dbReference>
<evidence type="ECO:0000256" key="3">
    <source>
        <dbReference type="ARBA" id="ARBA00022729"/>
    </source>
</evidence>
<keyword evidence="9" id="KW-0812">Transmembrane</keyword>
<evidence type="ECO:0000313" key="16">
    <source>
        <dbReference type="Proteomes" id="UP000007879"/>
    </source>
</evidence>
<dbReference type="Pfam" id="PF00041">
    <property type="entry name" value="fn3"/>
    <property type="match status" value="4"/>
</dbReference>
<dbReference type="InterPro" id="IPR000387">
    <property type="entry name" value="Tyr_Pase_dom"/>
</dbReference>
<reference evidence="15" key="2">
    <citation type="submission" date="2024-06" db="UniProtKB">
        <authorList>
            <consortium name="EnsemblMetazoa"/>
        </authorList>
    </citation>
    <scope>IDENTIFICATION</scope>
</reference>
<feature type="domain" description="Fibronectin type-III" evidence="14">
    <location>
        <begin position="793"/>
        <end position="887"/>
    </location>
</feature>
<dbReference type="GO" id="GO:0004725">
    <property type="term" value="F:protein tyrosine phosphatase activity"/>
    <property type="evidence" value="ECO:0007669"/>
    <property type="project" value="UniProtKB-EC"/>
</dbReference>
<dbReference type="Gene3D" id="3.90.190.10">
    <property type="entry name" value="Protein tyrosine phosphatase superfamily"/>
    <property type="match status" value="2"/>
</dbReference>
<dbReference type="PRINTS" id="PR00700">
    <property type="entry name" value="PRTYPHPHTASE"/>
</dbReference>
<dbReference type="PROSITE" id="PS50853">
    <property type="entry name" value="FN3"/>
    <property type="match status" value="5"/>
</dbReference>
<dbReference type="InterPro" id="IPR013783">
    <property type="entry name" value="Ig-like_fold"/>
</dbReference>
<dbReference type="PROSITE" id="PS00383">
    <property type="entry name" value="TYR_PHOSPHATASE_1"/>
    <property type="match status" value="1"/>
</dbReference>
<sequence length="1739" mass="188802">MFKMWSCSLSSYLIACFLLLAIVTGPAKGNDLSITSVTVSNNAGSPLIAGSTGSFDITCSINLTCNGNCNDTLNISWTHNDQAIDTFLFGASYDMDIDLINTMGDRTDMSTLTSTTPVNISHAGIYRCNATLSTAGSSMNSTGTVNVTIPTPTVTASASTNPAIVGSNAQLICAVTLPSYSSYSSASSDLYVQVMWSRSLPSIILPAAMNTVNGIHMFTGVSVNDSGAYTCTARVFYNGTSPSYMYVTNSAVSDGDSTTLDVKFPTPTVSADTNITDNVLAGGDVELLCNVTLTNYSSSIYGSVNITVTWDRGVGSMNYTASIASQTFSRTLTGVSTNGSGDYACTAQVIYTGMQSNIVNSNVSAPSTATTLNVKIPAPIVSLTSASVAVGTNATITCTVTISPFVDLNGLNYMTRTVTPSTGVLGSIQDINTRTQSFTYTINNAMSTNGRMYTCTVGLSHSNATIIASDDGTGTGIIYVSSVTVTPETVTRLDVSPYNEFTLNCTVTITPSPNNPQIMYLWTDGSQEVSNMQSGATENILNVVASVMGSFTYTCNASITVNGADGTAMPNDSTSVTIKGPSPPVQPQIVSVTTTPFTATITWNVSAVSYTPESYTIMYNSDGFSNSTIANMTALDPPLAFITATNIQYTYTIQGLSSGIQYNYSIISNNTNGSNISIVDSFVTSDAAPSAPSNVTLTTISSSALRLSWDNPTPYTGDITDFNYTCRGVNDTDFVPSSDTQFGNFINGNRVVILSNLKPFREYSCNVTAATSAGVGPPATVNGVTGQAAPSGPPLNFTITPTNSSYLYLTLAWNLPSPETANGIITSYSYVCYKGANNLTFGVVDGTSVDITFTSITPFTNYSCNVSASTVAGTGPPASQYGTTAESAPTEVTSLVLGRSNDTSFNVMWSRPATANGVIRYYTVSIRYYSNMTTVKNATTTDTKLSINQLRPEVPYVVSVNATTNGGTGPAASQTNFTKEGEPGPVRNVTFQRISPTSVNVSWMPLTLEEAKGFVTGYTVTLTPSTSNNRKRQSPITMTAEPDQSYVVFTGLSAEASYSISVSGSTAAGTGESSSGPTIPTAVTPTDGGNTVVIVVVVIVLLLIIIVTVIVVIVILYFLRRGTCTYDSLMSLNCYFCSIVDKERWEPIPVAEFAAHTAKLHSDRDLGFEDEYKSFRNIPQGSYTTAKLPENVSKNRFENVYSYDSSRVELTAIPDKRGSDYINASFIDGYKRPKAYIAAQGPLSNTVGDFWRMVWEFQLPTIVMLTELIERGIDKCTCYWPRALNETMDVGYDLQVTLVEQQQYVDYKLKKFLILNTSSTGGRLDVTHYHFLAWPDHGVPADKTIMLAFIRRVRQTHPPEGPPLIVHCSAGVGRTGTFITLDSMQQRLDKQEKDLNIYEFLANMRTMRVLMVQTEAQYVYIHDALSEYITCGDTSMTTKRLKIVMDELTKVSEKKSGYEKQLELINQVCRQPTEGLLCDALSKTNIGKNRFPSKLDTLPYDMTRVRLRTASGTGDYINANHVDGYKHRGAFLATQAPMKETVEDLWRMVWEQWSSSIVMLCNLEENEKEVCAKYWPDKVDESVTYGKMVVKLVSEEKRPHYIIRKLMLSQESTYINVSAGAADHLMVTQFHYVNWAEDEKPKDETPLLKLIDQLLHNQMNTGNKAITVMCSDGIGRTGSFMCMYSVLERIKIESVADVFQYIKGARFNRPGLVQNVVQYEFCHDIILEYINSFDAYHNF</sequence>
<feature type="domain" description="Fibronectin type-III" evidence="14">
    <location>
        <begin position="583"/>
        <end position="687"/>
    </location>
</feature>
<dbReference type="Gene3D" id="2.60.40.10">
    <property type="entry name" value="Immunoglobulins"/>
    <property type="match status" value="9"/>
</dbReference>
<dbReference type="CDD" id="cd00047">
    <property type="entry name" value="PTPc"/>
    <property type="match status" value="1"/>
</dbReference>
<dbReference type="InterPro" id="IPR003599">
    <property type="entry name" value="Ig_sub"/>
</dbReference>
<comment type="catalytic activity">
    <reaction evidence="7">
        <text>O-phospho-L-tyrosyl-[protein] + H2O = L-tyrosyl-[protein] + phosphate</text>
        <dbReference type="Rhea" id="RHEA:10684"/>
        <dbReference type="Rhea" id="RHEA-COMP:10136"/>
        <dbReference type="Rhea" id="RHEA-COMP:20101"/>
        <dbReference type="ChEBI" id="CHEBI:15377"/>
        <dbReference type="ChEBI" id="CHEBI:43474"/>
        <dbReference type="ChEBI" id="CHEBI:46858"/>
        <dbReference type="ChEBI" id="CHEBI:61978"/>
        <dbReference type="EC" id="3.1.3.48"/>
    </reaction>
</comment>
<proteinExistence type="predicted"/>
<dbReference type="FunFam" id="3.90.190.10:FF:000102">
    <property type="entry name" value="Receptor-type tyrosine-protein phosphatase"/>
    <property type="match status" value="2"/>
</dbReference>
<feature type="domain" description="Ig-like" evidence="13">
    <location>
        <begin position="35"/>
        <end position="146"/>
    </location>
</feature>
<dbReference type="Pfam" id="PF00047">
    <property type="entry name" value="ig"/>
    <property type="match status" value="1"/>
</dbReference>
<dbReference type="SMART" id="SM00194">
    <property type="entry name" value="PTPc"/>
    <property type="match status" value="2"/>
</dbReference>
<evidence type="ECO:0000313" key="15">
    <source>
        <dbReference type="EnsemblMetazoa" id="XP_019851680.1"/>
    </source>
</evidence>
<evidence type="ECO:0000259" key="14">
    <source>
        <dbReference type="PROSITE" id="PS50853"/>
    </source>
</evidence>
<dbReference type="SUPFAM" id="SSF48726">
    <property type="entry name" value="Immunoglobulin"/>
    <property type="match status" value="4"/>
</dbReference>
<dbReference type="SUPFAM" id="SSF49265">
    <property type="entry name" value="Fibronectin type III"/>
    <property type="match status" value="3"/>
</dbReference>
<feature type="domain" description="Tyrosine-protein phosphatase" evidence="11">
    <location>
        <begin position="1168"/>
        <end position="1428"/>
    </location>
</feature>
<feature type="transmembrane region" description="Helical" evidence="9">
    <location>
        <begin position="1092"/>
        <end position="1119"/>
    </location>
</feature>
<dbReference type="InterPro" id="IPR050348">
    <property type="entry name" value="Protein-Tyr_Phosphatase"/>
</dbReference>
<feature type="domain" description="Ig-like" evidence="13">
    <location>
        <begin position="152"/>
        <end position="248"/>
    </location>
</feature>
<dbReference type="SMART" id="SM00060">
    <property type="entry name" value="FN3"/>
    <property type="match status" value="5"/>
</dbReference>
<feature type="domain" description="Fibronectin type-III" evidence="14">
    <location>
        <begin position="888"/>
        <end position="983"/>
    </location>
</feature>
<dbReference type="SUPFAM" id="SSF52799">
    <property type="entry name" value="(Phosphotyrosine protein) phosphatases II"/>
    <property type="match status" value="2"/>
</dbReference>
<feature type="domain" description="Ig-like" evidence="13">
    <location>
        <begin position="487"/>
        <end position="577"/>
    </location>
</feature>
<keyword evidence="9" id="KW-1133">Transmembrane helix</keyword>
<evidence type="ECO:0000256" key="8">
    <source>
        <dbReference type="SAM" id="MobiDB-lite"/>
    </source>
</evidence>
<keyword evidence="16" id="KW-1185">Reference proteome</keyword>
<evidence type="ECO:0000259" key="12">
    <source>
        <dbReference type="PROSITE" id="PS50056"/>
    </source>
</evidence>
<evidence type="ECO:0000256" key="2">
    <source>
        <dbReference type="ARBA" id="ARBA00013064"/>
    </source>
</evidence>
<keyword evidence="5" id="KW-0904">Protein phosphatase</keyword>
<dbReference type="CDD" id="cd00063">
    <property type="entry name" value="FN3"/>
    <property type="match status" value="4"/>
</dbReference>
<evidence type="ECO:0000259" key="13">
    <source>
        <dbReference type="PROSITE" id="PS50835"/>
    </source>
</evidence>
<feature type="domain" description="Tyrosine specific protein phosphatases" evidence="12">
    <location>
        <begin position="1347"/>
        <end position="1419"/>
    </location>
</feature>
<keyword evidence="4" id="KW-0378">Hydrolase</keyword>
<evidence type="ECO:0000256" key="5">
    <source>
        <dbReference type="ARBA" id="ARBA00022912"/>
    </source>
</evidence>
<feature type="domain" description="Fibronectin type-III" evidence="14">
    <location>
        <begin position="691"/>
        <end position="791"/>
    </location>
</feature>
<evidence type="ECO:0000256" key="10">
    <source>
        <dbReference type="SAM" id="SignalP"/>
    </source>
</evidence>
<dbReference type="CDD" id="cd00096">
    <property type="entry name" value="Ig"/>
    <property type="match status" value="1"/>
</dbReference>
<dbReference type="EC" id="3.1.3.48" evidence="2"/>
<keyword evidence="6 9" id="KW-0472">Membrane</keyword>
<dbReference type="PROSITE" id="PS50055">
    <property type="entry name" value="TYR_PHOSPHATASE_PTP"/>
    <property type="match status" value="2"/>
</dbReference>
<feature type="domain" description="Ig-like" evidence="13">
    <location>
        <begin position="267"/>
        <end position="364"/>
    </location>
</feature>
<evidence type="ECO:0000256" key="9">
    <source>
        <dbReference type="SAM" id="Phobius"/>
    </source>
</evidence>
<dbReference type="InterPro" id="IPR036116">
    <property type="entry name" value="FN3_sf"/>
</dbReference>
<reference evidence="16" key="1">
    <citation type="journal article" date="2010" name="Nature">
        <title>The Amphimedon queenslandica genome and the evolution of animal complexity.</title>
        <authorList>
            <person name="Srivastava M."/>
            <person name="Simakov O."/>
            <person name="Chapman J."/>
            <person name="Fahey B."/>
            <person name="Gauthier M.E."/>
            <person name="Mitros T."/>
            <person name="Richards G.S."/>
            <person name="Conaco C."/>
            <person name="Dacre M."/>
            <person name="Hellsten U."/>
            <person name="Larroux C."/>
            <person name="Putnam N.H."/>
            <person name="Stanke M."/>
            <person name="Adamska M."/>
            <person name="Darling A."/>
            <person name="Degnan S.M."/>
            <person name="Oakley T.H."/>
            <person name="Plachetzki D.C."/>
            <person name="Zhai Y."/>
            <person name="Adamski M."/>
            <person name="Calcino A."/>
            <person name="Cummins S.F."/>
            <person name="Goodstein D.M."/>
            <person name="Harris C."/>
            <person name="Jackson D.J."/>
            <person name="Leys S.P."/>
            <person name="Shu S."/>
            <person name="Woodcroft B.J."/>
            <person name="Vervoort M."/>
            <person name="Kosik K.S."/>
            <person name="Manning G."/>
            <person name="Degnan B.M."/>
            <person name="Rokhsar D.S."/>
        </authorList>
    </citation>
    <scope>NUCLEOTIDE SEQUENCE [LARGE SCALE GENOMIC DNA]</scope>
</reference>
<dbReference type="PROSITE" id="PS50835">
    <property type="entry name" value="IG_LIKE"/>
    <property type="match status" value="4"/>
</dbReference>
<evidence type="ECO:0000256" key="1">
    <source>
        <dbReference type="ARBA" id="ARBA00004167"/>
    </source>
</evidence>
<accession>A0AAN0J3R8</accession>
<feature type="domain" description="Tyrosine specific protein phosphatases" evidence="12">
    <location>
        <begin position="1645"/>
        <end position="1720"/>
    </location>
</feature>
<dbReference type="RefSeq" id="XP_019851680.1">
    <property type="nucleotide sequence ID" value="XM_019996121.1"/>
</dbReference>
<evidence type="ECO:0000259" key="11">
    <source>
        <dbReference type="PROSITE" id="PS50055"/>
    </source>
</evidence>
<dbReference type="Proteomes" id="UP000007879">
    <property type="component" value="Unassembled WGS sequence"/>
</dbReference>
<dbReference type="GeneID" id="100639530"/>
<dbReference type="InterPro" id="IPR003961">
    <property type="entry name" value="FN3_dom"/>
</dbReference>
<dbReference type="InterPro" id="IPR000242">
    <property type="entry name" value="PTP_cat"/>
</dbReference>
<dbReference type="InterPro" id="IPR036179">
    <property type="entry name" value="Ig-like_dom_sf"/>
</dbReference>
<dbReference type="SMART" id="SM00404">
    <property type="entry name" value="PTPc_motif"/>
    <property type="match status" value="2"/>
</dbReference>
<dbReference type="EnsemblMetazoa" id="XM_019996121.1">
    <property type="protein sequence ID" value="XP_019851680.1"/>
    <property type="gene ID" value="LOC100639530"/>
</dbReference>